<evidence type="ECO:0000313" key="2">
    <source>
        <dbReference type="EMBL" id="KAK7447051.1"/>
    </source>
</evidence>
<dbReference type="Proteomes" id="UP001498398">
    <property type="component" value="Unassembled WGS sequence"/>
</dbReference>
<evidence type="ECO:0008006" key="4">
    <source>
        <dbReference type="Google" id="ProtNLM"/>
    </source>
</evidence>
<sequence>MTGFTAPEEDGWGQGRTADSLIWHSARSPKGMVQLAYYALDDLKERGWCKSELGLLMEDDLAFASLLSRPRIRDHKNCRGVLCDAYQTNEATYKARHVEDQCNCGFVEVPSDLLTCALSKKMIPKIIITEELELQVKSERDYPYIAISHVWADGLGNAVSNALPRCQLRRLRDYANALNHTLNPTSPSPATSPVALWMDTLCVPVHPDAKAYRKEAILLLGETFSKATAVLVLDRELEIVESTSTAFLELALRIICSGWMKRLWTLQEATLAGETQGSDKLYFQMRDGPFLYQKNDQDRKSMGEGKGEVEIDSEERSFLRDEAVIGTLREQVPSMQAIRNKRAPFQNIYDAIQFRSTSKSEDVPVCITSLLGHDPSTTISALDVERRMANFYMLMREVPCGVAWVPTAEKLGIRPFRWAPKHITSCSKIEWVSAWEDGICDAAGLHVRASGFIFAESEMQRHGLGSALPTVFRMAYEDSGDMADQLLWPQLRQGQDAASEIPLQRGLALIFRPLWSPPDVLAQSDEIPERNDVIAVVIEDTVNSACGDNGTHSPEYVCRIVGFLSGEQLVDASEVGLRCGYTTADDQRWCLT</sequence>
<dbReference type="PANTHER" id="PTHR39596">
    <property type="match status" value="1"/>
</dbReference>
<dbReference type="PANTHER" id="PTHR39596:SF2">
    <property type="entry name" value="HET DOMAIN PROTEIN (AFU_ORTHOLOGUE AFUA_1G17550)-RELATED"/>
    <property type="match status" value="1"/>
</dbReference>
<protein>
    <recommendedName>
        <fullName evidence="4">Heterokaryon incompatibility domain-containing protein</fullName>
    </recommendedName>
</protein>
<accession>A0ABR1J3R5</accession>
<comment type="caution">
    <text evidence="2">The sequence shown here is derived from an EMBL/GenBank/DDBJ whole genome shotgun (WGS) entry which is preliminary data.</text>
</comment>
<feature type="region of interest" description="Disordered" evidence="1">
    <location>
        <begin position="294"/>
        <end position="313"/>
    </location>
</feature>
<evidence type="ECO:0000313" key="3">
    <source>
        <dbReference type="Proteomes" id="UP001498398"/>
    </source>
</evidence>
<evidence type="ECO:0000256" key="1">
    <source>
        <dbReference type="SAM" id="MobiDB-lite"/>
    </source>
</evidence>
<feature type="compositionally biased region" description="Basic and acidic residues" evidence="1">
    <location>
        <begin position="295"/>
        <end position="313"/>
    </location>
</feature>
<name>A0ABR1J3R5_9AGAR</name>
<dbReference type="EMBL" id="JBANRG010000042">
    <property type="protein sequence ID" value="KAK7447051.1"/>
    <property type="molecule type" value="Genomic_DNA"/>
</dbReference>
<organism evidence="2 3">
    <name type="scientific">Marasmiellus scandens</name>
    <dbReference type="NCBI Taxonomy" id="2682957"/>
    <lineage>
        <taxon>Eukaryota</taxon>
        <taxon>Fungi</taxon>
        <taxon>Dikarya</taxon>
        <taxon>Basidiomycota</taxon>
        <taxon>Agaricomycotina</taxon>
        <taxon>Agaricomycetes</taxon>
        <taxon>Agaricomycetidae</taxon>
        <taxon>Agaricales</taxon>
        <taxon>Marasmiineae</taxon>
        <taxon>Omphalotaceae</taxon>
        <taxon>Marasmiellus</taxon>
    </lineage>
</organism>
<proteinExistence type="predicted"/>
<reference evidence="2 3" key="1">
    <citation type="submission" date="2024-01" db="EMBL/GenBank/DDBJ databases">
        <title>A draft genome for the cacao thread blight pathogen Marasmiellus scandens.</title>
        <authorList>
            <person name="Baruah I.K."/>
            <person name="Leung J."/>
            <person name="Bukari Y."/>
            <person name="Amoako-Attah I."/>
            <person name="Meinhardt L.W."/>
            <person name="Bailey B.A."/>
            <person name="Cohen S.P."/>
        </authorList>
    </citation>
    <scope>NUCLEOTIDE SEQUENCE [LARGE SCALE GENOMIC DNA]</scope>
    <source>
        <strain evidence="2 3">GH-19</strain>
    </source>
</reference>
<gene>
    <name evidence="2" type="ORF">VKT23_014262</name>
</gene>
<keyword evidence="3" id="KW-1185">Reference proteome</keyword>